<organism evidence="2 3">
    <name type="scientific">Paramecium sonneborni</name>
    <dbReference type="NCBI Taxonomy" id="65129"/>
    <lineage>
        <taxon>Eukaryota</taxon>
        <taxon>Sar</taxon>
        <taxon>Alveolata</taxon>
        <taxon>Ciliophora</taxon>
        <taxon>Intramacronucleata</taxon>
        <taxon>Oligohymenophorea</taxon>
        <taxon>Peniculida</taxon>
        <taxon>Parameciidae</taxon>
        <taxon>Paramecium</taxon>
    </lineage>
</organism>
<dbReference type="Proteomes" id="UP000692954">
    <property type="component" value="Unassembled WGS sequence"/>
</dbReference>
<reference evidence="2" key="1">
    <citation type="submission" date="2021-01" db="EMBL/GenBank/DDBJ databases">
        <authorList>
            <consortium name="Genoscope - CEA"/>
            <person name="William W."/>
        </authorList>
    </citation>
    <scope>NUCLEOTIDE SEQUENCE</scope>
</reference>
<dbReference type="AlphaFoldDB" id="A0A8S1QG93"/>
<feature type="transmembrane region" description="Helical" evidence="1">
    <location>
        <begin position="97"/>
        <end position="118"/>
    </location>
</feature>
<keyword evidence="3" id="KW-1185">Reference proteome</keyword>
<gene>
    <name evidence="2" type="ORF">PSON_ATCC_30995.1.T1070089</name>
</gene>
<proteinExistence type="predicted"/>
<comment type="caution">
    <text evidence="2">The sequence shown here is derived from an EMBL/GenBank/DDBJ whole genome shotgun (WGS) entry which is preliminary data.</text>
</comment>
<evidence type="ECO:0000256" key="1">
    <source>
        <dbReference type="SAM" id="Phobius"/>
    </source>
</evidence>
<dbReference type="OrthoDB" id="302372at2759"/>
<evidence type="ECO:0000313" key="3">
    <source>
        <dbReference type="Proteomes" id="UP000692954"/>
    </source>
</evidence>
<keyword evidence="1" id="KW-1133">Transmembrane helix</keyword>
<keyword evidence="1" id="KW-0812">Transmembrane</keyword>
<evidence type="ECO:0008006" key="4">
    <source>
        <dbReference type="Google" id="ProtNLM"/>
    </source>
</evidence>
<accession>A0A8S1QG93</accession>
<dbReference type="EMBL" id="CAJJDN010000107">
    <property type="protein sequence ID" value="CAD8114998.1"/>
    <property type="molecule type" value="Genomic_DNA"/>
</dbReference>
<keyword evidence="1" id="KW-0472">Membrane</keyword>
<evidence type="ECO:0000313" key="2">
    <source>
        <dbReference type="EMBL" id="CAD8114998.1"/>
    </source>
</evidence>
<protein>
    <recommendedName>
        <fullName evidence="4">Transmembrane protein</fullName>
    </recommendedName>
</protein>
<sequence>MSLSALRATVSFLTLNSLLQIYENQPVEFWDSNQMMSHPKLTPIFQSNQYLNLLAAFFTLTLIDTNKKLQLTNSIAVSTSVIIQNLNLFLPKTFNMISIYFQLIVLIYQLFMLFSTYYDKFQFDKIPQSHSIIQCQNIVKDIKTGKKQTYKKQISHKKKEKILQKQLQPTLEPQIDKIEQSDNAEVAEVESIENDFTEFMKQPSNDQTITEIETENQYEVNHADLSQISQVKEDTKLTFQLKFNGEFTNLNCTFETFESSINILNSSYTSEQMKQIKIHLLLNLYDENEDCSCRLWCLKKILSYN</sequence>
<name>A0A8S1QG93_9CILI</name>